<sequence length="447" mass="50988">MKNSKDSKNTYRIREKSFGDDPEENYKLRGYCLQKRRFEAKKAKLTEALLSCGGLQQIIDIGYQVLGNPMFVSDMGYNVLAFNKNAVVGDPSWPAAKSEEEFAAYERIKKLNDSGVFERLYSSESPCIEHFDYAPTRWMATKIAINGDNIGHVAVVESNKVFTQMDFELLQWLSRIVANELQKEPIRSGQLAGEFEHFLVGMLEEKITKAETIKKQGNKLGLKAKKYCCLVTVSPELNTAKRMSLSYIRSIINRILGTEKSILYQNKITVLLLCDRKEALSATAKSKLTEFLTSNQMNAGVSACFSELAGLKDHYNQSIKALELGVSINPKQKLFYYDAYAFYYLLEMAGDQNRLKDFCSGALTDLMDYDQKYQTNYCHNLIIHLQNDGNVTKTAQYFQIHRNSMKYRIKKIEEIMAVSLADSEIKFSLMMSFKLLTYLGDDILLKV</sequence>
<feature type="domain" description="PucR C-terminal helix-turn-helix" evidence="1">
    <location>
        <begin position="381"/>
        <end position="434"/>
    </location>
</feature>
<accession>A0A1F2PNJ8</accession>
<protein>
    <submittedName>
        <fullName evidence="2">Purine catabolism regulatory protein</fullName>
    </submittedName>
</protein>
<dbReference type="RefSeq" id="WP_070369538.1">
    <property type="nucleotide sequence ID" value="NZ_LKEU01000010.1"/>
</dbReference>
<name>A0A1F2PNJ8_9FIRM</name>
<evidence type="ECO:0000313" key="2">
    <source>
        <dbReference type="EMBL" id="OFV72252.1"/>
    </source>
</evidence>
<dbReference type="AlphaFoldDB" id="A0A1F2PNJ8"/>
<dbReference type="OrthoDB" id="212459at2"/>
<dbReference type="STRING" id="52694.ACWI_01630"/>
<proteinExistence type="predicted"/>
<reference evidence="2 3" key="1">
    <citation type="submission" date="2015-09" db="EMBL/GenBank/DDBJ databases">
        <title>Genome sequence of Acetobacterium wieringae DSM 1911.</title>
        <authorList>
            <person name="Poehlein A."/>
            <person name="Bengelsdorf F.R."/>
            <person name="Schiel-Bengelsdorf B."/>
            <person name="Duerre P."/>
            <person name="Daniel R."/>
        </authorList>
    </citation>
    <scope>NUCLEOTIDE SEQUENCE [LARGE SCALE GENOMIC DNA]</scope>
    <source>
        <strain evidence="2 3">DSM 1911</strain>
    </source>
</reference>
<dbReference type="Proteomes" id="UP000176244">
    <property type="component" value="Unassembled WGS sequence"/>
</dbReference>
<dbReference type="PANTHER" id="PTHR33744">
    <property type="entry name" value="CARBOHYDRATE DIACID REGULATOR"/>
    <property type="match status" value="1"/>
</dbReference>
<dbReference type="InterPro" id="IPR051448">
    <property type="entry name" value="CdaR-like_regulators"/>
</dbReference>
<dbReference type="EMBL" id="LKEU01000010">
    <property type="protein sequence ID" value="OFV72252.1"/>
    <property type="molecule type" value="Genomic_DNA"/>
</dbReference>
<organism evidence="2 3">
    <name type="scientific">Acetobacterium wieringae</name>
    <dbReference type="NCBI Taxonomy" id="52694"/>
    <lineage>
        <taxon>Bacteria</taxon>
        <taxon>Bacillati</taxon>
        <taxon>Bacillota</taxon>
        <taxon>Clostridia</taxon>
        <taxon>Eubacteriales</taxon>
        <taxon>Eubacteriaceae</taxon>
        <taxon>Acetobacterium</taxon>
    </lineage>
</organism>
<dbReference type="InterPro" id="IPR042070">
    <property type="entry name" value="PucR_C-HTH_sf"/>
</dbReference>
<dbReference type="InterPro" id="IPR025736">
    <property type="entry name" value="PucR_C-HTH_dom"/>
</dbReference>
<comment type="caution">
    <text evidence="2">The sequence shown here is derived from an EMBL/GenBank/DDBJ whole genome shotgun (WGS) entry which is preliminary data.</text>
</comment>
<gene>
    <name evidence="2" type="primary">pucR_1</name>
    <name evidence="2" type="ORF">ACWI_01630</name>
</gene>
<dbReference type="Pfam" id="PF13556">
    <property type="entry name" value="HTH_30"/>
    <property type="match status" value="1"/>
</dbReference>
<evidence type="ECO:0000259" key="1">
    <source>
        <dbReference type="Pfam" id="PF13556"/>
    </source>
</evidence>
<dbReference type="PANTHER" id="PTHR33744:SF1">
    <property type="entry name" value="DNA-BINDING TRANSCRIPTIONAL ACTIVATOR ADER"/>
    <property type="match status" value="1"/>
</dbReference>
<dbReference type="Gene3D" id="1.10.10.2840">
    <property type="entry name" value="PucR C-terminal helix-turn-helix domain"/>
    <property type="match status" value="1"/>
</dbReference>
<evidence type="ECO:0000313" key="3">
    <source>
        <dbReference type="Proteomes" id="UP000176244"/>
    </source>
</evidence>